<dbReference type="KEGG" id="rter:IDM49_02095"/>
<reference evidence="3 4" key="1">
    <citation type="submission" date="2020-09" db="EMBL/GenBank/DDBJ databases">
        <title>Investigation of environmental microbes.</title>
        <authorList>
            <person name="Ou Y."/>
            <person name="Kang Q."/>
        </authorList>
    </citation>
    <scope>NUCLEOTIDE SEQUENCE [LARGE SCALE GENOMIC DNA]</scope>
    <source>
        <strain evidence="3 4">KJZ-14</strain>
    </source>
</reference>
<organism evidence="3 4">
    <name type="scientific">Rothia terrae</name>
    <dbReference type="NCBI Taxonomy" id="396015"/>
    <lineage>
        <taxon>Bacteria</taxon>
        <taxon>Bacillati</taxon>
        <taxon>Actinomycetota</taxon>
        <taxon>Actinomycetes</taxon>
        <taxon>Micrococcales</taxon>
        <taxon>Micrococcaceae</taxon>
        <taxon>Rothia</taxon>
    </lineage>
</organism>
<dbReference type="Gene3D" id="3.40.50.850">
    <property type="entry name" value="Isochorismatase-like"/>
    <property type="match status" value="1"/>
</dbReference>
<keyword evidence="4" id="KW-1185">Reference proteome</keyword>
<evidence type="ECO:0000313" key="3">
    <source>
        <dbReference type="EMBL" id="QNV38102.1"/>
    </source>
</evidence>
<evidence type="ECO:0000256" key="1">
    <source>
        <dbReference type="ARBA" id="ARBA00022801"/>
    </source>
</evidence>
<name>A0A7H2BEK6_9MICC</name>
<dbReference type="InterPro" id="IPR050272">
    <property type="entry name" value="Isochorismatase-like_hydrls"/>
</dbReference>
<gene>
    <name evidence="3" type="ORF">IDM49_02095</name>
</gene>
<sequence length="218" mass="24224">MALPQISGYRYTPANLTNTVEWTLDPARAVLLVHDMQQYFINAFDRSDSSAQINVAINSIAALIAAAREQDIPVVFSAQPPRQTAEKRALLTDFWGTGLQSDEAAAIIEELQAQEAEILTKWRYSAFAHTDLREQMKSWGRDQLLITGVYAHIGCMTTALDAFMHETQPFFIHDALADFSLEKHQMACDYVASRCGLVCSTQQALDQLGRGTRVRGAA</sequence>
<dbReference type="PRINTS" id="PR01398">
    <property type="entry name" value="ISCHRISMTASE"/>
</dbReference>
<dbReference type="EMBL" id="CP061539">
    <property type="protein sequence ID" value="QNV38102.1"/>
    <property type="molecule type" value="Genomic_DNA"/>
</dbReference>
<dbReference type="Pfam" id="PF00857">
    <property type="entry name" value="Isochorismatase"/>
    <property type="match status" value="1"/>
</dbReference>
<keyword evidence="1" id="KW-0378">Hydrolase</keyword>
<accession>A0A7H2BEK6</accession>
<dbReference type="InterPro" id="IPR036380">
    <property type="entry name" value="Isochorismatase-like_sf"/>
</dbReference>
<dbReference type="InterPro" id="IPR000868">
    <property type="entry name" value="Isochorismatase-like_dom"/>
</dbReference>
<dbReference type="Proteomes" id="UP000516404">
    <property type="component" value="Chromosome"/>
</dbReference>
<dbReference type="SUPFAM" id="SSF52499">
    <property type="entry name" value="Isochorismatase-like hydrolases"/>
    <property type="match status" value="1"/>
</dbReference>
<proteinExistence type="predicted"/>
<feature type="domain" description="Isochorismatase-like" evidence="2">
    <location>
        <begin position="30"/>
        <end position="203"/>
    </location>
</feature>
<dbReference type="InterPro" id="IPR016291">
    <property type="entry name" value="Isochorismatase"/>
</dbReference>
<dbReference type="PANTHER" id="PTHR43540">
    <property type="entry name" value="PEROXYUREIDOACRYLATE/UREIDOACRYLATE AMIDOHYDROLASE-RELATED"/>
    <property type="match status" value="1"/>
</dbReference>
<dbReference type="PANTHER" id="PTHR43540:SF3">
    <property type="entry name" value="ENTEROBACTIN SYNTHASE COMPONENT B"/>
    <property type="match status" value="1"/>
</dbReference>
<evidence type="ECO:0000259" key="2">
    <source>
        <dbReference type="Pfam" id="PF00857"/>
    </source>
</evidence>
<dbReference type="GeneID" id="96623016"/>
<evidence type="ECO:0000313" key="4">
    <source>
        <dbReference type="Proteomes" id="UP000516404"/>
    </source>
</evidence>
<dbReference type="RefSeq" id="WP_190724859.1">
    <property type="nucleotide sequence ID" value="NZ_CP061539.1"/>
</dbReference>
<dbReference type="AlphaFoldDB" id="A0A7H2BEK6"/>
<protein>
    <submittedName>
        <fullName evidence="3">Isochorismatase family protein</fullName>
    </submittedName>
</protein>
<dbReference type="GO" id="GO:0008908">
    <property type="term" value="F:isochorismatase activity"/>
    <property type="evidence" value="ECO:0007669"/>
    <property type="project" value="InterPro"/>
</dbReference>